<evidence type="ECO:0000313" key="7">
    <source>
        <dbReference type="Proteomes" id="UP000630528"/>
    </source>
</evidence>
<protein>
    <submittedName>
        <fullName evidence="6">Thermonuclease family protein</fullName>
    </submittedName>
</protein>
<feature type="chain" id="PRO_5037665916" evidence="4">
    <location>
        <begin position="19"/>
        <end position="161"/>
    </location>
</feature>
<dbReference type="GO" id="GO:0016787">
    <property type="term" value="F:hydrolase activity"/>
    <property type="evidence" value="ECO:0007669"/>
    <property type="project" value="UniProtKB-KW"/>
</dbReference>
<dbReference type="SUPFAM" id="SSF50199">
    <property type="entry name" value="Staphylococcal nuclease"/>
    <property type="match status" value="1"/>
</dbReference>
<name>A0A934TQ03_9BURK</name>
<dbReference type="SMART" id="SM00318">
    <property type="entry name" value="SNc"/>
    <property type="match status" value="1"/>
</dbReference>
<dbReference type="Proteomes" id="UP000630528">
    <property type="component" value="Unassembled WGS sequence"/>
</dbReference>
<dbReference type="InterPro" id="IPR016071">
    <property type="entry name" value="Staphylococal_nuclease_OB-fold"/>
</dbReference>
<evidence type="ECO:0000256" key="1">
    <source>
        <dbReference type="ARBA" id="ARBA00022722"/>
    </source>
</evidence>
<dbReference type="Pfam" id="PF00565">
    <property type="entry name" value="SNase"/>
    <property type="match status" value="1"/>
</dbReference>
<evidence type="ECO:0000256" key="3">
    <source>
        <dbReference type="ARBA" id="ARBA00022801"/>
    </source>
</evidence>
<reference evidence="6" key="2">
    <citation type="submission" date="2021-01" db="EMBL/GenBank/DDBJ databases">
        <authorList>
            <person name="Kang M."/>
        </authorList>
    </citation>
    <scope>NUCLEOTIDE SEQUENCE</scope>
    <source>
        <strain evidence="6">KACC 17527</strain>
    </source>
</reference>
<keyword evidence="1" id="KW-0540">Nuclease</keyword>
<evidence type="ECO:0000256" key="4">
    <source>
        <dbReference type="SAM" id="SignalP"/>
    </source>
</evidence>
<feature type="domain" description="TNase-like" evidence="5">
    <location>
        <begin position="19"/>
        <end position="141"/>
    </location>
</feature>
<dbReference type="AlphaFoldDB" id="A0A934TQ03"/>
<dbReference type="PANTHER" id="PTHR12302:SF3">
    <property type="entry name" value="SERINE_THREONINE-PROTEIN KINASE 31"/>
    <property type="match status" value="1"/>
</dbReference>
<dbReference type="GO" id="GO:0004519">
    <property type="term" value="F:endonuclease activity"/>
    <property type="evidence" value="ECO:0007669"/>
    <property type="project" value="UniProtKB-KW"/>
</dbReference>
<feature type="signal peptide" evidence="4">
    <location>
        <begin position="1"/>
        <end position="18"/>
    </location>
</feature>
<comment type="caution">
    <text evidence="6">The sequence shown here is derived from an EMBL/GenBank/DDBJ whole genome shotgun (WGS) entry which is preliminary data.</text>
</comment>
<proteinExistence type="predicted"/>
<dbReference type="PANTHER" id="PTHR12302">
    <property type="entry name" value="EBNA2 BINDING PROTEIN P100"/>
    <property type="match status" value="1"/>
</dbReference>
<sequence>MKRRLVLLLLAIAPALHAASFHATVTYVTDGDTLWVRPDGGGRTIELRLLDVDAPESCQPFGAQATQALRARVLHAAVRVRTRGSDSYGRQLAHVEHRREDVGRWLVANGYAWAMRFHGRPGKHGALEEQARRERKGLWASPGALEPRLFRQRFGSCPAAR</sequence>
<evidence type="ECO:0000313" key="6">
    <source>
        <dbReference type="EMBL" id="MBK6005397.1"/>
    </source>
</evidence>
<keyword evidence="7" id="KW-1185">Reference proteome</keyword>
<accession>A0A934TQ03</accession>
<dbReference type="RefSeq" id="WP_201166734.1">
    <property type="nucleotide sequence ID" value="NZ_JAEPWM010000001.1"/>
</dbReference>
<reference evidence="6" key="1">
    <citation type="journal article" date="2012" name="J. Microbiol. Biotechnol.">
        <title>Ramlibacter ginsenosidimutans sp. nov., with ginsenoside-converting activity.</title>
        <authorList>
            <person name="Wang L."/>
            <person name="An D.S."/>
            <person name="Kim S.G."/>
            <person name="Jin F.X."/>
            <person name="Kim S.C."/>
            <person name="Lee S.T."/>
            <person name="Im W.T."/>
        </authorList>
    </citation>
    <scope>NUCLEOTIDE SEQUENCE</scope>
    <source>
        <strain evidence="6">KACC 17527</strain>
    </source>
</reference>
<gene>
    <name evidence="6" type="ORF">JJB11_04785</name>
</gene>
<dbReference type="InterPro" id="IPR035437">
    <property type="entry name" value="SNase_OB-fold_sf"/>
</dbReference>
<evidence type="ECO:0000256" key="2">
    <source>
        <dbReference type="ARBA" id="ARBA00022759"/>
    </source>
</evidence>
<organism evidence="6 7">
    <name type="scientific">Ramlibacter ginsenosidimutans</name>
    <dbReference type="NCBI Taxonomy" id="502333"/>
    <lineage>
        <taxon>Bacteria</taxon>
        <taxon>Pseudomonadati</taxon>
        <taxon>Pseudomonadota</taxon>
        <taxon>Betaproteobacteria</taxon>
        <taxon>Burkholderiales</taxon>
        <taxon>Comamonadaceae</taxon>
        <taxon>Ramlibacter</taxon>
    </lineage>
</organism>
<keyword evidence="2" id="KW-0255">Endonuclease</keyword>
<dbReference type="Gene3D" id="2.40.50.90">
    <property type="match status" value="1"/>
</dbReference>
<dbReference type="PROSITE" id="PS50830">
    <property type="entry name" value="TNASE_3"/>
    <property type="match status" value="1"/>
</dbReference>
<evidence type="ECO:0000259" key="5">
    <source>
        <dbReference type="PROSITE" id="PS50830"/>
    </source>
</evidence>
<dbReference type="EMBL" id="JAEPWM010000001">
    <property type="protein sequence ID" value="MBK6005397.1"/>
    <property type="molecule type" value="Genomic_DNA"/>
</dbReference>
<keyword evidence="4" id="KW-0732">Signal</keyword>
<keyword evidence="3" id="KW-0378">Hydrolase</keyword>